<protein>
    <submittedName>
        <fullName evidence="1">Uncharacterized protein</fullName>
    </submittedName>
</protein>
<dbReference type="Proteomes" id="UP000225548">
    <property type="component" value="Unassembled WGS sequence"/>
</dbReference>
<gene>
    <name evidence="1" type="ORF">ATL42_2907</name>
</gene>
<keyword evidence="2" id="KW-1185">Reference proteome</keyword>
<dbReference type="AlphaFoldDB" id="A0A2A9E9K5"/>
<sequence>MPERPEGAVHRAGCVCAAPQRKVGRLPSLLGGPYRRGMPLTHDISSLTATLTLVELDVADAAAALSSASLVDWVSTSASLYQEVLAAAALQLTSLDTVLDNARTSLTSAAASATA</sequence>
<dbReference type="EMBL" id="PDJG01000001">
    <property type="protein sequence ID" value="PFG34975.1"/>
    <property type="molecule type" value="Genomic_DNA"/>
</dbReference>
<proteinExistence type="predicted"/>
<evidence type="ECO:0000313" key="2">
    <source>
        <dbReference type="Proteomes" id="UP000225548"/>
    </source>
</evidence>
<accession>A0A2A9E9K5</accession>
<name>A0A2A9E9K5_9MICO</name>
<reference evidence="1 2" key="1">
    <citation type="submission" date="2017-10" db="EMBL/GenBank/DDBJ databases">
        <title>Sequencing the genomes of 1000 actinobacteria strains.</title>
        <authorList>
            <person name="Klenk H.-P."/>
        </authorList>
    </citation>
    <scope>NUCLEOTIDE SEQUENCE [LARGE SCALE GENOMIC DNA]</scope>
    <source>
        <strain evidence="1 2">DSM 18966</strain>
    </source>
</reference>
<comment type="caution">
    <text evidence="1">The sequence shown here is derived from an EMBL/GenBank/DDBJ whole genome shotgun (WGS) entry which is preliminary data.</text>
</comment>
<organism evidence="1 2">
    <name type="scientific">Sanguibacter antarcticus</name>
    <dbReference type="NCBI Taxonomy" id="372484"/>
    <lineage>
        <taxon>Bacteria</taxon>
        <taxon>Bacillati</taxon>
        <taxon>Actinomycetota</taxon>
        <taxon>Actinomycetes</taxon>
        <taxon>Micrococcales</taxon>
        <taxon>Sanguibacteraceae</taxon>
        <taxon>Sanguibacter</taxon>
    </lineage>
</organism>
<evidence type="ECO:0000313" key="1">
    <source>
        <dbReference type="EMBL" id="PFG34975.1"/>
    </source>
</evidence>